<comment type="caution">
    <text evidence="2">The sequence shown here is derived from an EMBL/GenBank/DDBJ whole genome shotgun (WGS) entry which is preliminary data.</text>
</comment>
<dbReference type="PANTHER" id="PTHR47377:SF1">
    <property type="entry name" value="RHODANESE-LIKE DOMAIN-CONTAINING PROTEIN 4, CHLOROPLASTIC"/>
    <property type="match status" value="1"/>
</dbReference>
<dbReference type="Proteomes" id="UP001274321">
    <property type="component" value="Unassembled WGS sequence"/>
</dbReference>
<dbReference type="PROSITE" id="PS50206">
    <property type="entry name" value="RHODANESE_3"/>
    <property type="match status" value="1"/>
</dbReference>
<dbReference type="RefSeq" id="WP_319843206.1">
    <property type="nucleotide sequence ID" value="NZ_JAXAFJ010000001.1"/>
</dbReference>
<feature type="domain" description="Rhodanese" evidence="1">
    <location>
        <begin position="24"/>
        <end position="134"/>
    </location>
</feature>
<dbReference type="EMBL" id="JAXAFJ010000001">
    <property type="protein sequence ID" value="MDX6805104.1"/>
    <property type="molecule type" value="Genomic_DNA"/>
</dbReference>
<keyword evidence="3" id="KW-1185">Reference proteome</keyword>
<dbReference type="Pfam" id="PF00581">
    <property type="entry name" value="Rhodanese"/>
    <property type="match status" value="1"/>
</dbReference>
<dbReference type="SUPFAM" id="SSF52821">
    <property type="entry name" value="Rhodanese/Cell cycle control phosphatase"/>
    <property type="match status" value="1"/>
</dbReference>
<evidence type="ECO:0000313" key="2">
    <source>
        <dbReference type="EMBL" id="MDX6805104.1"/>
    </source>
</evidence>
<dbReference type="Gene3D" id="3.40.250.10">
    <property type="entry name" value="Rhodanese-like domain"/>
    <property type="match status" value="1"/>
</dbReference>
<reference evidence="2 3" key="1">
    <citation type="submission" date="2023-11" db="EMBL/GenBank/DDBJ databases">
        <authorList>
            <person name="Bao R."/>
        </authorList>
    </citation>
    <scope>NUCLEOTIDE SEQUENCE [LARGE SCALE GENOMIC DNA]</scope>
    <source>
        <strain evidence="2 3">PJ23</strain>
    </source>
</reference>
<sequence>MSSQMNGAHAGDIDAQAAWLQLKSVPEAQLVDVRTREEWTFVGVPDLAELGKQALLVEWQSWPAMNVGHDFLDRLRAGLKERGVPETAPLFFLCRSGARSAAAAATATASGFGPSYNVVGGFEGPHDADRHRGAVEGWKARGLPWLQT</sequence>
<organism evidence="2 3">
    <name type="scientific">Terrihabitans rhizophilus</name>
    <dbReference type="NCBI Taxonomy" id="3092662"/>
    <lineage>
        <taxon>Bacteria</taxon>
        <taxon>Pseudomonadati</taxon>
        <taxon>Pseudomonadota</taxon>
        <taxon>Alphaproteobacteria</taxon>
        <taxon>Hyphomicrobiales</taxon>
        <taxon>Terrihabitans</taxon>
    </lineage>
</organism>
<dbReference type="InterPro" id="IPR001763">
    <property type="entry name" value="Rhodanese-like_dom"/>
</dbReference>
<dbReference type="InterPro" id="IPR044240">
    <property type="entry name" value="STR4-like"/>
</dbReference>
<dbReference type="InterPro" id="IPR036873">
    <property type="entry name" value="Rhodanese-like_dom_sf"/>
</dbReference>
<proteinExistence type="predicted"/>
<gene>
    <name evidence="2" type="ORF">SCD90_03410</name>
</gene>
<evidence type="ECO:0000259" key="1">
    <source>
        <dbReference type="PROSITE" id="PS50206"/>
    </source>
</evidence>
<dbReference type="PANTHER" id="PTHR47377">
    <property type="entry name" value="RHODANESE-LIKE DOMAIN-CONTAINING PROTEIN 4, CHLOROPLASTIC"/>
    <property type="match status" value="1"/>
</dbReference>
<protein>
    <submittedName>
        <fullName evidence="2">Rhodanese-like domain-containing protein</fullName>
    </submittedName>
</protein>
<evidence type="ECO:0000313" key="3">
    <source>
        <dbReference type="Proteomes" id="UP001274321"/>
    </source>
</evidence>
<dbReference type="SMART" id="SM00450">
    <property type="entry name" value="RHOD"/>
    <property type="match status" value="1"/>
</dbReference>
<accession>A0ABU4RLX5</accession>
<name>A0ABU4RLX5_9HYPH</name>